<protein>
    <submittedName>
        <fullName evidence="1">Uncharacterized protein</fullName>
    </submittedName>
</protein>
<organism evidence="1 2">
    <name type="scientific">Massarina eburnea CBS 473.64</name>
    <dbReference type="NCBI Taxonomy" id="1395130"/>
    <lineage>
        <taxon>Eukaryota</taxon>
        <taxon>Fungi</taxon>
        <taxon>Dikarya</taxon>
        <taxon>Ascomycota</taxon>
        <taxon>Pezizomycotina</taxon>
        <taxon>Dothideomycetes</taxon>
        <taxon>Pleosporomycetidae</taxon>
        <taxon>Pleosporales</taxon>
        <taxon>Massarineae</taxon>
        <taxon>Massarinaceae</taxon>
        <taxon>Massarina</taxon>
    </lineage>
</organism>
<dbReference type="AlphaFoldDB" id="A0A6A6S8L4"/>
<reference evidence="1" key="1">
    <citation type="journal article" date="2020" name="Stud. Mycol.">
        <title>101 Dothideomycetes genomes: a test case for predicting lifestyles and emergence of pathogens.</title>
        <authorList>
            <person name="Haridas S."/>
            <person name="Albert R."/>
            <person name="Binder M."/>
            <person name="Bloem J."/>
            <person name="Labutti K."/>
            <person name="Salamov A."/>
            <person name="Andreopoulos B."/>
            <person name="Baker S."/>
            <person name="Barry K."/>
            <person name="Bills G."/>
            <person name="Bluhm B."/>
            <person name="Cannon C."/>
            <person name="Castanera R."/>
            <person name="Culley D."/>
            <person name="Daum C."/>
            <person name="Ezra D."/>
            <person name="Gonzalez J."/>
            <person name="Henrissat B."/>
            <person name="Kuo A."/>
            <person name="Liang C."/>
            <person name="Lipzen A."/>
            <person name="Lutzoni F."/>
            <person name="Magnuson J."/>
            <person name="Mondo S."/>
            <person name="Nolan M."/>
            <person name="Ohm R."/>
            <person name="Pangilinan J."/>
            <person name="Park H.-J."/>
            <person name="Ramirez L."/>
            <person name="Alfaro M."/>
            <person name="Sun H."/>
            <person name="Tritt A."/>
            <person name="Yoshinaga Y."/>
            <person name="Zwiers L.-H."/>
            <person name="Turgeon B."/>
            <person name="Goodwin S."/>
            <person name="Spatafora J."/>
            <person name="Crous P."/>
            <person name="Grigoriev I."/>
        </authorList>
    </citation>
    <scope>NUCLEOTIDE SEQUENCE</scope>
    <source>
        <strain evidence="1">CBS 473.64</strain>
    </source>
</reference>
<gene>
    <name evidence="1" type="ORF">P280DRAFT_267295</name>
</gene>
<evidence type="ECO:0000313" key="1">
    <source>
        <dbReference type="EMBL" id="KAF2642534.1"/>
    </source>
</evidence>
<accession>A0A6A6S8L4</accession>
<evidence type="ECO:0000313" key="2">
    <source>
        <dbReference type="Proteomes" id="UP000799753"/>
    </source>
</evidence>
<name>A0A6A6S8L4_9PLEO</name>
<dbReference type="EMBL" id="MU006781">
    <property type="protein sequence ID" value="KAF2642534.1"/>
    <property type="molecule type" value="Genomic_DNA"/>
</dbReference>
<sequence length="63" mass="6848">MHATTLTAGHEACLYDKCNNESGSWVQSLSTVPAGWPLSVPFSGATAQLFFFACETQHQRQTS</sequence>
<proteinExistence type="predicted"/>
<dbReference type="Proteomes" id="UP000799753">
    <property type="component" value="Unassembled WGS sequence"/>
</dbReference>
<keyword evidence="2" id="KW-1185">Reference proteome</keyword>